<dbReference type="GO" id="GO:0043041">
    <property type="term" value="P:amino acid activation for nonribosomal peptide biosynthetic process"/>
    <property type="evidence" value="ECO:0007669"/>
    <property type="project" value="TreeGrafter"/>
</dbReference>
<dbReference type="InterPro" id="IPR006162">
    <property type="entry name" value="Ppantetheine_attach_site"/>
</dbReference>
<dbReference type="SUPFAM" id="SSF47336">
    <property type="entry name" value="ACP-like"/>
    <property type="match status" value="3"/>
</dbReference>
<evidence type="ECO:0000256" key="4">
    <source>
        <dbReference type="ARBA" id="ARBA00022553"/>
    </source>
</evidence>
<dbReference type="EMBL" id="JGVH01000010">
    <property type="protein sequence ID" value="KER04254.1"/>
    <property type="molecule type" value="Genomic_DNA"/>
</dbReference>
<dbReference type="CDD" id="cd17652">
    <property type="entry name" value="A_NRPS_CmdD_like"/>
    <property type="match status" value="1"/>
</dbReference>
<keyword evidence="5" id="KW-0677">Repeat</keyword>
<evidence type="ECO:0000313" key="7">
    <source>
        <dbReference type="EMBL" id="KER04254.1"/>
    </source>
</evidence>
<dbReference type="CDD" id="cd12117">
    <property type="entry name" value="A_NRPS_Srf_like"/>
    <property type="match status" value="1"/>
</dbReference>
<feature type="domain" description="Carrier" evidence="6">
    <location>
        <begin position="2011"/>
        <end position="2086"/>
    </location>
</feature>
<dbReference type="PROSITE" id="PS00455">
    <property type="entry name" value="AMP_BINDING"/>
    <property type="match status" value="3"/>
</dbReference>
<gene>
    <name evidence="7" type="ORF">MEG1DRAFT_01024</name>
</gene>
<dbReference type="Gene3D" id="1.10.1200.10">
    <property type="entry name" value="ACP-like"/>
    <property type="match status" value="3"/>
</dbReference>
<dbReference type="Gene3D" id="3.30.559.30">
    <property type="entry name" value="Nonribosomal peptide synthetase, condensation domain"/>
    <property type="match status" value="4"/>
</dbReference>
<keyword evidence="3" id="KW-0596">Phosphopantetheine</keyword>
<dbReference type="GO" id="GO:0003824">
    <property type="term" value="F:catalytic activity"/>
    <property type="evidence" value="ECO:0007669"/>
    <property type="project" value="InterPro"/>
</dbReference>
<dbReference type="Gene3D" id="3.40.50.12780">
    <property type="entry name" value="N-terminal domain of ligase-like"/>
    <property type="match status" value="1"/>
</dbReference>
<dbReference type="CDD" id="cd19534">
    <property type="entry name" value="E_NRPS"/>
    <property type="match status" value="1"/>
</dbReference>
<feature type="domain" description="Carrier" evidence="6">
    <location>
        <begin position="962"/>
        <end position="1037"/>
    </location>
</feature>
<dbReference type="Pfam" id="PF00501">
    <property type="entry name" value="AMP-binding"/>
    <property type="match status" value="3"/>
</dbReference>
<dbReference type="InterPro" id="IPR023213">
    <property type="entry name" value="CAT-like_dom_sf"/>
</dbReference>
<dbReference type="FunFam" id="1.10.1200.10:FF:000005">
    <property type="entry name" value="Nonribosomal peptide synthetase 1"/>
    <property type="match status" value="3"/>
</dbReference>
<dbReference type="RefSeq" id="WP_051769231.1">
    <property type="nucleotide sequence ID" value="NZ_CAWLUD010000010.1"/>
</dbReference>
<dbReference type="InterPro" id="IPR009081">
    <property type="entry name" value="PP-bd_ACP"/>
</dbReference>
<dbReference type="InterPro" id="IPR045851">
    <property type="entry name" value="AMP-bd_C_sf"/>
</dbReference>
<dbReference type="InterPro" id="IPR020806">
    <property type="entry name" value="PKS_PP-bd"/>
</dbReference>
<dbReference type="FunFam" id="3.40.50.980:FF:000001">
    <property type="entry name" value="Non-ribosomal peptide synthetase"/>
    <property type="match status" value="2"/>
</dbReference>
<dbReference type="GO" id="GO:0044550">
    <property type="term" value="P:secondary metabolite biosynthetic process"/>
    <property type="evidence" value="ECO:0007669"/>
    <property type="project" value="UniProtKB-ARBA"/>
</dbReference>
<dbReference type="Gene3D" id="2.30.38.10">
    <property type="entry name" value="Luciferase, Domain 3"/>
    <property type="match status" value="2"/>
</dbReference>
<organism evidence="7 8">
    <name type="scientific">Photorhabdus temperata subsp. temperata Meg1</name>
    <dbReference type="NCBI Taxonomy" id="1393735"/>
    <lineage>
        <taxon>Bacteria</taxon>
        <taxon>Pseudomonadati</taxon>
        <taxon>Pseudomonadota</taxon>
        <taxon>Gammaproteobacteria</taxon>
        <taxon>Enterobacterales</taxon>
        <taxon>Morganellaceae</taxon>
        <taxon>Photorhabdus</taxon>
    </lineage>
</organism>
<dbReference type="InterPro" id="IPR020845">
    <property type="entry name" value="AMP-binding_CS"/>
</dbReference>
<dbReference type="NCBIfam" id="TIGR01733">
    <property type="entry name" value="AA-adenyl-dom"/>
    <property type="match status" value="3"/>
</dbReference>
<dbReference type="Pfam" id="PF00668">
    <property type="entry name" value="Condensation"/>
    <property type="match status" value="4"/>
</dbReference>
<sequence length="3625" mass="403632">MNKDGYYNLTSAQFGIWSFNEIIENKSINNISEYFIIDGDINVEYFSEAVRKTVEEAEALHSRFYKFDNCIKQKFFSINNYEPKIIDYSDFREEIALQKAKNFLLVTTEQPFDICEELPFEILLIKIAENKFLYFHCYHHIAMDGLGASLIIQRVISLYNAYFIEGSPPPSPFGKFKELIDGDIDYRNSSRFICDRDYWLNLFADIPAPASLANRIAPPLKTIIRHRVSLGYELTDLLHKKAKEMNCTLPNLLIAITCVYLHRMTGLSEVIVGLPVTGRLGRKERIIPGLMANILPMRLILSPDLNLKMVLARVAKQVMTVLRHQKYRYEDLCRDLKITNSGESLYRISINVESFNNGGYFHQSKILPCNIANGPVSDLNIFFFDYNKEVPLTLGFDANSELYSPEQLSEHASRMLKIFYDLLTNQDAIIGSLLLLNDNEYRNLEIINNKTLASIPFLTLTDCFEDQVRKFPNKSALYFGDISLTYVQLNEKSNKLGHYLLNQHFLPNDTVALLLPRTVDLIVALLAISKIGATYIPLDPDYPEERLKYIIETAKPKLVLTSINVNFNFCLDALQIQLDDINTSLLVDSQSIHNPIRVVTTANQAAYILFTSGSTGNPKGVVITHHSLTNFLYAMQMSLQIKPGNRILAVTTIGFDIAGLEIFLPLVNGASITLASRDTTRDPKLLASEIVRNKITHLQGTPALWQGLVEYQPNSLSNLTAIVGGDSLPTNLAERMVSLAHRVIQVYGPTETTIWSTLHELTAKSVQPNSIGLPILNTQIYILDTALQPVPVGYPGELYIAGDGLALGYLDLPTMTSERFVANPFGTAGQRMYRTGDLACWGSDMNVNFLGRVDNQVKIRGYRIELGEIENTFLKSSLIKNALVIAYGKESVSNKYLVAYVVLHKPNSCSSEELNKWLKKHLPDYMLPAVIMIVDSFPLMPNGKIDRHALLAPIFKSDEQVLPESSQEKILCKIFEEVLGFESIGINDSFFKLGGNSLLAIQLLTHVRTQLDIELPLKAIFESPTVKELSRVIADTDKKYSLREKLTPQPRPNILPMSFAQQRLWLQEQINESSAYNMPMALRIYGELDTFALSAALSDVVKRHESLRTYLTLQDDIPCQYIVSTEEISFLLHVHELDESQITKELTQQAGYIFRLDKELPIKAWLYRIKPEQHIFLLLIHHTAGDGGSISPLLHDLGHYYQAHLKGENSSLPPLPVQYADYTLWQHILLSDEQKSVGLYAKQTYYWCNQLALLPEEVTIASMQPRPTKPSSKGDCYKFSVPPDIYQGLKRLALQEEASLFMVLKTALAVLLHQMGAGDDISVGTPVLGRTDEAQMPLIGLFSNTLVLRTNLSGNPDFVSLIAQVRKTVLDAYMHQDLPFEQVVELLTPHRSASKHPLFQVMMVLEEEFSLGNIFLPLRIEQQEVLTKTAKFDLLFVFKEDVQQGLLRGHIEFATDLYDAQTVAGFVDRLFSVLNIMANRPTEKISEICLLNTFERQQLLKTWNNTLVELPNLSLGVLFEQQAARSPNAIAVSEGSKTLTYAQLNSAANRLAHRLRELTGAEVFCAGLLMAHSIDQVIATLAVIKAGAAYLPLRASDPLERQQMMLDDAGAAVLITDVDHHLPTARFVIRNVADSAGKRWPEINPATNAGPSSLAYIMYTSGSTGKPKGIAVNQESVIALACDRRWLPEDHQRVLLHSSAAFDASTYEFWVPLLCGGQLVVAPKGELDIDVLAQTIANEKITALWLTAGLFRLMAEDHASSLASVRLLLAGGDVLPKSAIETVMRRCPGLVMMNGYGPTETTTFATTYVMYSVPDSASVPIGTPLDNMQVYVLDTYLQPVPVGVSGELYIAGTGLAHGYLNQPGLTASHFIANPFGSSGDRMYRSGDWVRWRQEGVLEYLNRGDQQVKIRGFRIELAEIEATLLEQEGVAQALVCIFEPQKGNKQLAAYVIAEETGQCEPTLLRQTLSARLPDFMVPAVVSVVERFPLTANGKVDMRVLPVPEFNIDHGRTARNEQESKLCHLFAEVLGLSQVGIDDNFFDLGGHSLLASRFVSRIRKVLKANPSIRDLFEAPTVAQFVQRLGQGSTLRPALQVKPRPERLPLSAAQRRLWMVDRIEGGQSLYNMPLTLELQGELSVPAMAAALNDVVARHESLRTRFQELSDGNVYQQIACGEDARCELTLHRALAENLDEEVLAASEYIFDLANENPCRAWLFHVEPNHHVLLFLMHHIASDGASLAPLLRDLALAYHARLQGQAPNWTPLQVQYADYTLWQHELLDDPRDTDSLQSRQLAYWCEVLHGLPEELQLPTDRPRPQSSSYQGGQWRFEVDPEVYARLLEVARQQNASLFMVLQAALAVLLSRLGAGHDIPLGVSIAGRTDEALEPLIGFFTNTLVLRTDVSGNPTFDQLLARVRDSALQAYEHQDLSFENLVETLNPERSLARHPLFQVMLVLQNNARGEVHFDGLNTRVGTPLLPVAKFDLTFNFEETPTSLNGIVEYATDLFDGKTAERLAGYFTNILAAISRNTCCNINELEIFSACERQQIVNEWNNTARQLPAKTFAEQFETLAKATPDAPALLGESERLTYSQLDQRANRLANLMMERGVGTENIVAIALSHSVNLIVALIATLKTGAAYLPLDPDYPQERLNYMLEHSQPELVITDSAFVQKLGAQYSRLQIDQPALHTQLARQQAESITLPRKLSINNAAYIIYTSGSTGLPKGVLVTHRGISNLVASMVERLHVTPQSRVLQFASPSFDASFWDISMGLLSGAALVVAGRDALSPGEPLYELMLAQGVTHATLPPVGLAVMPRKPLPALETLVVAGEACQPELIDYWGQGCRMINAYGPSESTVCATMSQPLVAGKAPPIGTPIVNMQVYVLDERLQPVAPGVKGELYIAGESLARGYVRRPDLTAERFVANPFGAAGSRMYRTGDVAYWQTNGELMFTGRVDHQVKIRGFRIELGEIESLLLKYPQLSQATVIVREDKPGLCQLVAYAVANEGDVNTAELREYLRSHLPEYMVPVAIVMLPAIPVTPNGKVDRRALPQPDFHQPHHRGPRNTQEQLLCTLFADLLGLEQIDIDSSFFEMGGDSITAIQLVARARQAGWIFTPRQVFEHKTVASLARKMQANISTVAETRVGAVGELPATPIIHWLMENPGNINGFSQATLLQTPEHLDEKQLRQILTLLLEQHDALRLVANRSTSGDVLLTIPPMTADIVDGALSIVDCQAFTLVELQRCIKAESQRAKQRLDPAAGKMLQAVWFRASAGQPGRLMLVLHHLVVDGVSWRILAPDLQNIWAALSAGKTPDTLPVGTSFRAWAYQLQQEANARRNELNHWLTVLEKPDTLLTSRLLDGAQDTVAGSDSLRLELPAAFTQPLLGTIPALFHAGINDVLLCAFALAVNDWRKTSQTDVLLDLEGHGREELSGAELSRTVGWFTSMYPVRLEPGATQIADPYSLGHALKRIKEQLRQVPANGLGYGLLRYLNSQTRQILSQQQQAQIGFNYLGRMAVGGDRDWQVATEANLLDTTADDNFALPHALSLNALVEERSEGPVLVANWSWARALHTEERISVLGNHWFRWLKAISQLSTVPDAGGFTPSDITMLSLKQNSLEKLQAKWKKKK</sequence>
<dbReference type="SUPFAM" id="SSF52777">
    <property type="entry name" value="CoA-dependent acyltransferases"/>
    <property type="match status" value="8"/>
</dbReference>
<comment type="caution">
    <text evidence="7">The sequence shown here is derived from an EMBL/GenBank/DDBJ whole genome shotgun (WGS) entry which is preliminary data.</text>
</comment>
<dbReference type="Pfam" id="PF13193">
    <property type="entry name" value="AMP-binding_C"/>
    <property type="match status" value="3"/>
</dbReference>
<dbReference type="FunFam" id="3.40.50.12780:FF:000012">
    <property type="entry name" value="Non-ribosomal peptide synthetase"/>
    <property type="match status" value="1"/>
</dbReference>
<evidence type="ECO:0000256" key="2">
    <source>
        <dbReference type="ARBA" id="ARBA00006432"/>
    </source>
</evidence>
<dbReference type="PROSITE" id="PS50075">
    <property type="entry name" value="CARRIER"/>
    <property type="match status" value="3"/>
</dbReference>
<dbReference type="Gene3D" id="3.30.559.10">
    <property type="entry name" value="Chloramphenicol acetyltransferase-like domain"/>
    <property type="match status" value="4"/>
</dbReference>
<evidence type="ECO:0000313" key="8">
    <source>
        <dbReference type="Proteomes" id="UP000028002"/>
    </source>
</evidence>
<dbReference type="Pfam" id="PF00550">
    <property type="entry name" value="PP-binding"/>
    <property type="match status" value="3"/>
</dbReference>
<dbReference type="Gene3D" id="3.40.50.980">
    <property type="match status" value="4"/>
</dbReference>
<dbReference type="FunFam" id="3.30.300.30:FF:000010">
    <property type="entry name" value="Enterobactin synthetase component F"/>
    <property type="match status" value="2"/>
</dbReference>
<dbReference type="SMART" id="SM00823">
    <property type="entry name" value="PKS_PP"/>
    <property type="match status" value="3"/>
</dbReference>
<dbReference type="Proteomes" id="UP000028002">
    <property type="component" value="Unassembled WGS sequence"/>
</dbReference>
<accession>A0A081S001</accession>
<proteinExistence type="inferred from homology"/>
<dbReference type="NCBIfam" id="TIGR01720">
    <property type="entry name" value="NRPS-para261"/>
    <property type="match status" value="1"/>
</dbReference>
<dbReference type="SUPFAM" id="SSF56801">
    <property type="entry name" value="Acetyl-CoA synthetase-like"/>
    <property type="match status" value="3"/>
</dbReference>
<dbReference type="CDD" id="cd05930">
    <property type="entry name" value="A_NRPS"/>
    <property type="match status" value="1"/>
</dbReference>
<dbReference type="Gene3D" id="3.30.300.30">
    <property type="match status" value="3"/>
</dbReference>
<evidence type="ECO:0000256" key="1">
    <source>
        <dbReference type="ARBA" id="ARBA00001957"/>
    </source>
</evidence>
<dbReference type="FunFam" id="3.30.300.30:FF:000015">
    <property type="entry name" value="Nonribosomal peptide synthase SidD"/>
    <property type="match status" value="1"/>
</dbReference>
<dbReference type="InterPro" id="IPR025110">
    <property type="entry name" value="AMP-bd_C"/>
</dbReference>
<dbReference type="InterPro" id="IPR001242">
    <property type="entry name" value="Condensation_dom"/>
</dbReference>
<dbReference type="GO" id="GO:0031177">
    <property type="term" value="F:phosphopantetheine binding"/>
    <property type="evidence" value="ECO:0007669"/>
    <property type="project" value="InterPro"/>
</dbReference>
<dbReference type="PANTHER" id="PTHR45527:SF1">
    <property type="entry name" value="FATTY ACID SYNTHASE"/>
    <property type="match status" value="1"/>
</dbReference>
<dbReference type="InterPro" id="IPR010060">
    <property type="entry name" value="NRPS_synth"/>
</dbReference>
<dbReference type="PANTHER" id="PTHR45527">
    <property type="entry name" value="NONRIBOSOMAL PEPTIDE SYNTHETASE"/>
    <property type="match status" value="1"/>
</dbReference>
<dbReference type="PATRIC" id="fig|1393735.3.peg.1057"/>
<comment type="similarity">
    <text evidence="2">Belongs to the ATP-dependent AMP-binding enzyme family.</text>
</comment>
<dbReference type="InterPro" id="IPR036736">
    <property type="entry name" value="ACP-like_sf"/>
</dbReference>
<evidence type="ECO:0000256" key="3">
    <source>
        <dbReference type="ARBA" id="ARBA00022450"/>
    </source>
</evidence>
<dbReference type="GO" id="GO:0005737">
    <property type="term" value="C:cytoplasm"/>
    <property type="evidence" value="ECO:0007669"/>
    <property type="project" value="TreeGrafter"/>
</dbReference>
<comment type="cofactor">
    <cofactor evidence="1">
        <name>pantetheine 4'-phosphate</name>
        <dbReference type="ChEBI" id="CHEBI:47942"/>
    </cofactor>
</comment>
<reference evidence="7 8" key="1">
    <citation type="submission" date="2014-03" db="EMBL/GenBank/DDBJ databases">
        <title>Draft Genome of Photorhabdus temperata Meg1.</title>
        <authorList>
            <person name="Hurst S.G.IV."/>
            <person name="Morris K."/>
            <person name="Thomas K."/>
            <person name="Tisa L.S."/>
        </authorList>
    </citation>
    <scope>NUCLEOTIDE SEQUENCE [LARGE SCALE GENOMIC DNA]</scope>
    <source>
        <strain evidence="7 8">Meg1</strain>
    </source>
</reference>
<protein>
    <submittedName>
        <fullName evidence="7">Non-ribosomal peptide synthase/amino acid adenylation enzyme</fullName>
    </submittedName>
</protein>
<dbReference type="NCBIfam" id="NF003417">
    <property type="entry name" value="PRK04813.1"/>
    <property type="match status" value="3"/>
</dbReference>
<dbReference type="CDD" id="cd19540">
    <property type="entry name" value="LCL_NRPS-like"/>
    <property type="match status" value="2"/>
</dbReference>
<evidence type="ECO:0000256" key="5">
    <source>
        <dbReference type="ARBA" id="ARBA00022737"/>
    </source>
</evidence>
<dbReference type="InterPro" id="IPR042099">
    <property type="entry name" value="ANL_N_sf"/>
</dbReference>
<keyword evidence="4" id="KW-0597">Phosphoprotein</keyword>
<evidence type="ECO:0000259" key="6">
    <source>
        <dbReference type="PROSITE" id="PS50075"/>
    </source>
</evidence>
<dbReference type="InterPro" id="IPR010071">
    <property type="entry name" value="AA_adenyl_dom"/>
</dbReference>
<dbReference type="PROSITE" id="PS00012">
    <property type="entry name" value="PHOSPHOPANTETHEINE"/>
    <property type="match status" value="2"/>
</dbReference>
<dbReference type="FunFam" id="2.30.38.10:FF:000001">
    <property type="entry name" value="Non-ribosomal peptide synthetase PvdI"/>
    <property type="match status" value="3"/>
</dbReference>
<feature type="domain" description="Carrier" evidence="6">
    <location>
        <begin position="3058"/>
        <end position="3132"/>
    </location>
</feature>
<name>A0A081S001_PHOTE</name>
<dbReference type="InterPro" id="IPR000873">
    <property type="entry name" value="AMP-dep_synth/lig_dom"/>
</dbReference>